<organism evidence="1 2">
    <name type="scientific">Limnobaculum zhutongyuii</name>
    <dbReference type="NCBI Taxonomy" id="2498113"/>
    <lineage>
        <taxon>Bacteria</taxon>
        <taxon>Pseudomonadati</taxon>
        <taxon>Pseudomonadota</taxon>
        <taxon>Gammaproteobacteria</taxon>
        <taxon>Enterobacterales</taxon>
        <taxon>Budviciaceae</taxon>
        <taxon>Limnobaculum</taxon>
    </lineage>
</organism>
<evidence type="ECO:0000313" key="2">
    <source>
        <dbReference type="Proteomes" id="UP000293154"/>
    </source>
</evidence>
<protein>
    <submittedName>
        <fullName evidence="1">Tail fiber assembly protein</fullName>
    </submittedName>
</protein>
<name>A0A411WM65_9GAMM</name>
<gene>
    <name evidence="1" type="ORF">EKN56_13600</name>
</gene>
<dbReference type="Proteomes" id="UP000293154">
    <property type="component" value="Chromosome"/>
</dbReference>
<dbReference type="InterPro" id="IPR051220">
    <property type="entry name" value="TFA_Chaperone"/>
</dbReference>
<dbReference type="Pfam" id="PF02413">
    <property type="entry name" value="Caudo_TAP"/>
    <property type="match status" value="1"/>
</dbReference>
<dbReference type="PANTHER" id="PTHR34413">
    <property type="entry name" value="PROPHAGE TAIL FIBER ASSEMBLY PROTEIN HOMOLOG TFAE-RELATED-RELATED"/>
    <property type="match status" value="1"/>
</dbReference>
<accession>A0A411WM65</accession>
<proteinExistence type="predicted"/>
<dbReference type="PANTHER" id="PTHR34413:SF2">
    <property type="entry name" value="PROPHAGE TAIL FIBER ASSEMBLY PROTEIN HOMOLOG TFAE-RELATED"/>
    <property type="match status" value="1"/>
</dbReference>
<dbReference type="KEGG" id="prag:EKN56_13600"/>
<dbReference type="OrthoDB" id="8596093at2"/>
<keyword evidence="2" id="KW-1185">Reference proteome</keyword>
<evidence type="ECO:0000313" key="1">
    <source>
        <dbReference type="EMBL" id="QBH97341.1"/>
    </source>
</evidence>
<reference evidence="1 2" key="1">
    <citation type="submission" date="2019-03" db="EMBL/GenBank/DDBJ databases">
        <title>Pragia sp. nov. isolated from the gut tract of Carduelis flavirostris.</title>
        <authorList>
            <person name="Ge Y."/>
        </authorList>
    </citation>
    <scope>NUCLEOTIDE SEQUENCE [LARGE SCALE GENOMIC DNA]</scope>
    <source>
        <strain evidence="1 2">CF-458</strain>
    </source>
</reference>
<dbReference type="InterPro" id="IPR003458">
    <property type="entry name" value="Phage_T4_Gp38_tail_assem"/>
</dbReference>
<sequence>MTIFFSPNPLGFYDSVLNTDIPANAVEISAEKHAELINGQAAGKVISFKNGEPVLIDKPAPSKDELIVEANANKSILLSTATDIINSLADAVELEMATLEEVSQLKAWKIYRVLLTRIDTSTAPNIDWPEIPA</sequence>
<dbReference type="RefSeq" id="WP_130592274.1">
    <property type="nucleotide sequence ID" value="NZ_CP034752.1"/>
</dbReference>
<dbReference type="EMBL" id="CP034752">
    <property type="protein sequence ID" value="QBH97341.1"/>
    <property type="molecule type" value="Genomic_DNA"/>
</dbReference>
<dbReference type="AlphaFoldDB" id="A0A411WM65"/>